<dbReference type="PRINTS" id="PR00792">
    <property type="entry name" value="PEPSIN"/>
</dbReference>
<evidence type="ECO:0000259" key="18">
    <source>
        <dbReference type="PROSITE" id="PS51767"/>
    </source>
</evidence>
<evidence type="ECO:0000256" key="9">
    <source>
        <dbReference type="ARBA" id="ARBA00052485"/>
    </source>
</evidence>
<evidence type="ECO:0000256" key="5">
    <source>
        <dbReference type="ARBA" id="ARBA00022801"/>
    </source>
</evidence>
<organism evidence="19">
    <name type="scientific">Rhizomucor pusillus</name>
    <dbReference type="NCBI Taxonomy" id="4840"/>
    <lineage>
        <taxon>Eukaryota</taxon>
        <taxon>Fungi</taxon>
        <taxon>Fungi incertae sedis</taxon>
        <taxon>Mucoromycota</taxon>
        <taxon>Mucoromycotina</taxon>
        <taxon>Mucoromycetes</taxon>
        <taxon>Mucorales</taxon>
        <taxon>Lichtheimiaceae</taxon>
        <taxon>Rhizomucor</taxon>
    </lineage>
</organism>
<feature type="signal peptide" evidence="17">
    <location>
        <begin position="1"/>
        <end position="22"/>
    </location>
</feature>
<evidence type="ECO:0000256" key="8">
    <source>
        <dbReference type="ARBA" id="ARBA00023180"/>
    </source>
</evidence>
<dbReference type="MEROPS" id="A01.013"/>
<evidence type="ECO:0000256" key="13">
    <source>
        <dbReference type="ARBA" id="ARBA00075933"/>
    </source>
</evidence>
<accession>F5CA61</accession>
<evidence type="ECO:0000256" key="11">
    <source>
        <dbReference type="ARBA" id="ARBA00067072"/>
    </source>
</evidence>
<evidence type="ECO:0000256" key="17">
    <source>
        <dbReference type="SAM" id="SignalP"/>
    </source>
</evidence>
<keyword evidence="3 17" id="KW-0732">Signal</keyword>
<evidence type="ECO:0000256" key="1">
    <source>
        <dbReference type="ARBA" id="ARBA00007447"/>
    </source>
</evidence>
<dbReference type="FunFam" id="2.40.70.10:FF:000008">
    <property type="entry name" value="Cathepsin D"/>
    <property type="match status" value="1"/>
</dbReference>
<comment type="function">
    <text evidence="10">This enzyme, capable of clotting milk is frequently used for cheese production.</text>
</comment>
<evidence type="ECO:0000256" key="3">
    <source>
        <dbReference type="ARBA" id="ARBA00022729"/>
    </source>
</evidence>
<dbReference type="EC" id="3.4.23.23" evidence="11"/>
<keyword evidence="5 16" id="KW-0378">Hydrolase</keyword>
<dbReference type="PROSITE" id="PS00141">
    <property type="entry name" value="ASP_PROTEASE"/>
    <property type="match status" value="2"/>
</dbReference>
<dbReference type="CDD" id="cd05471">
    <property type="entry name" value="pepsin_like"/>
    <property type="match status" value="1"/>
</dbReference>
<proteinExistence type="inferred from homology"/>
<comment type="catalytic activity">
    <reaction evidence="9">
        <text>Hydrolysis of proteins, favoring hydrophobic residues at P1 and P1'. Clots milk. Does not accept Lys at P1, and hence does not activate trypsinogen.</text>
        <dbReference type="EC" id="3.4.23.23"/>
    </reaction>
</comment>
<dbReference type="EMBL" id="JF499830">
    <property type="protein sequence ID" value="AEE39365.1"/>
    <property type="molecule type" value="Genomic_DNA"/>
</dbReference>
<feature type="chain" id="PRO_5003326782" description="Mucorpepsin" evidence="17">
    <location>
        <begin position="23"/>
        <end position="427"/>
    </location>
</feature>
<evidence type="ECO:0000256" key="4">
    <source>
        <dbReference type="ARBA" id="ARBA00022750"/>
    </source>
</evidence>
<dbReference type="Pfam" id="PF00026">
    <property type="entry name" value="Asp"/>
    <property type="match status" value="1"/>
</dbReference>
<evidence type="ECO:0000256" key="6">
    <source>
        <dbReference type="ARBA" id="ARBA00023145"/>
    </source>
</evidence>
<dbReference type="AlphaFoldDB" id="F5CA61"/>
<feature type="domain" description="Peptidase A1" evidence="18">
    <location>
        <begin position="86"/>
        <end position="418"/>
    </location>
</feature>
<dbReference type="SMR" id="F5CA61"/>
<feature type="disulfide bond" evidence="15">
    <location>
        <begin position="338"/>
        <end position="382"/>
    </location>
</feature>
<dbReference type="Gene3D" id="2.40.70.10">
    <property type="entry name" value="Acid Proteases"/>
    <property type="match status" value="2"/>
</dbReference>
<dbReference type="InterPro" id="IPR034164">
    <property type="entry name" value="Pepsin-like_dom"/>
</dbReference>
<dbReference type="InterPro" id="IPR021109">
    <property type="entry name" value="Peptidase_aspartic_dom_sf"/>
</dbReference>
<dbReference type="PANTHER" id="PTHR47966:SF51">
    <property type="entry name" value="BETA-SITE APP-CLEAVING ENZYME, ISOFORM A-RELATED"/>
    <property type="match status" value="1"/>
</dbReference>
<reference evidence="19" key="1">
    <citation type="submission" date="2011-03" db="EMBL/GenBank/DDBJ databases">
        <authorList>
            <person name="Wang J."/>
            <person name="Li Y."/>
            <person name="Jiang Y."/>
            <person name="Zheng L."/>
            <person name="Li Z."/>
            <person name="Yang Z."/>
        </authorList>
    </citation>
    <scope>NUCLEOTIDE SEQUENCE</scope>
</reference>
<keyword evidence="4 16" id="KW-0064">Aspartyl protease</keyword>
<comment type="similarity">
    <text evidence="1 16">Belongs to the peptidase A1 family.</text>
</comment>
<evidence type="ECO:0000256" key="10">
    <source>
        <dbReference type="ARBA" id="ARBA00059864"/>
    </source>
</evidence>
<name>F5CA61_RHIPU</name>
<dbReference type="GO" id="GO:0004190">
    <property type="term" value="F:aspartic-type endopeptidase activity"/>
    <property type="evidence" value="ECO:0007669"/>
    <property type="project" value="UniProtKB-KW"/>
</dbReference>
<dbReference type="PROSITE" id="PS51767">
    <property type="entry name" value="PEPTIDASE_A1"/>
    <property type="match status" value="1"/>
</dbReference>
<feature type="active site" evidence="14">
    <location>
        <position position="303"/>
    </location>
</feature>
<evidence type="ECO:0000256" key="7">
    <source>
        <dbReference type="ARBA" id="ARBA00023157"/>
    </source>
</evidence>
<dbReference type="PANTHER" id="PTHR47966">
    <property type="entry name" value="BETA-SITE APP-CLEAVING ENZYME, ISOFORM A-RELATED"/>
    <property type="match status" value="1"/>
</dbReference>
<sequence>MLFSKISSAILLTAASFALTSARPVSKQSDADDKLLALPLTSVNRKYSQTKHGQQAAGKLGGIKAFAEGDGSVDTPGLYDFDLEEYAIPVSIGTPGQDFYLLFDTGSSDTWVPHKGCDNSEGCVGKRFFDPSSSSTFKETDYNLNITYGTGGANGIYFRDSITVGGATVKQQTLAYVDNVSGPTAEQSPDSELFLDGIFGAAYPDNTAMEAEYGDTYNTVHVNLYKQGLISSPVFSVYMNTNDGGGQVVSGGVNNTLLGGDIQYTDVLKSRGGYFFWDAPVTGVKIDGSDAVSFDGAQAFTIDTGTNFFIAPSSFAEKVVKAALPDATESQQGYTVPCSKYQDSKTTFSLVLQKSGSSSDTIDVSVPISKMLLPVDKSGETCMFIVLPDGGNQFIVGNLFLRFFVNVYDFGKNRIGFAPLASGYENN</sequence>
<protein>
    <recommendedName>
        <fullName evidence="12">Mucorpepsin</fullName>
        <ecNumber evidence="11">3.4.23.23</ecNumber>
    </recommendedName>
    <alternativeName>
        <fullName evidence="13">Mucor rennin</fullName>
    </alternativeName>
</protein>
<dbReference type="InterPro" id="IPR001461">
    <property type="entry name" value="Aspartic_peptidase_A1"/>
</dbReference>
<evidence type="ECO:0000256" key="16">
    <source>
        <dbReference type="RuleBase" id="RU000454"/>
    </source>
</evidence>
<keyword evidence="6" id="KW-0865">Zymogen</keyword>
<evidence type="ECO:0000256" key="14">
    <source>
        <dbReference type="PIRSR" id="PIRSR601461-1"/>
    </source>
</evidence>
<feature type="active site" evidence="14">
    <location>
        <position position="104"/>
    </location>
</feature>
<dbReference type="InterPro" id="IPR001969">
    <property type="entry name" value="Aspartic_peptidase_AS"/>
</dbReference>
<evidence type="ECO:0000256" key="15">
    <source>
        <dbReference type="PIRSR" id="PIRSR601461-2"/>
    </source>
</evidence>
<dbReference type="InterPro" id="IPR033121">
    <property type="entry name" value="PEPTIDASE_A1"/>
</dbReference>
<keyword evidence="2 16" id="KW-0645">Protease</keyword>
<evidence type="ECO:0000313" key="19">
    <source>
        <dbReference type="EMBL" id="AEE39365.1"/>
    </source>
</evidence>
<feature type="disulfide bond" evidence="15">
    <location>
        <begin position="117"/>
        <end position="123"/>
    </location>
</feature>
<evidence type="ECO:0000256" key="2">
    <source>
        <dbReference type="ARBA" id="ARBA00022670"/>
    </source>
</evidence>
<keyword evidence="8" id="KW-0325">Glycoprotein</keyword>
<evidence type="ECO:0000256" key="12">
    <source>
        <dbReference type="ARBA" id="ARBA00070311"/>
    </source>
</evidence>
<keyword evidence="7 15" id="KW-1015">Disulfide bond</keyword>
<dbReference type="GO" id="GO:0006508">
    <property type="term" value="P:proteolysis"/>
    <property type="evidence" value="ECO:0007669"/>
    <property type="project" value="UniProtKB-KW"/>
</dbReference>
<dbReference type="SUPFAM" id="SSF50630">
    <property type="entry name" value="Acid proteases"/>
    <property type="match status" value="1"/>
</dbReference>